<sequence>MGKRTKRVMVVHEGTARYYPSNALTLDELQYWIAFSRVVGIGPVRFQLLLNFFHDDVAAAWKADHKTLLAAGIESRTAEKFIRQRALMNPAYELERLERLRVRIITWKDTAYPPLLRKIDYAPPVLYVCGSFTDDDRRYSLGIVGTRKMSTYGRQVTEHFSAELARGNMTIVSGLAQGVDTIAHTTALDVGGRTLAVLASGLDQIYPPGNNALARRIVESGQGALISAYPLGVRPEAGNFPARNHIISGLSLGILVTEAPEKSGALISASAALNQGREVFAIPGGIFSPGGAGVNKLIQDGAHPVTNVNDILASLNLHMIPQQSEFQAIQPDTQEERTLLNLLSHEACHIDELIRASSLPAHEVSSTLTVMELKGMIKQVGGMQYVLTH</sequence>
<feature type="domain" description="DprA winged helix" evidence="3">
    <location>
        <begin position="327"/>
        <end position="382"/>
    </location>
</feature>
<accession>A0A8J3IGS7</accession>
<dbReference type="Proteomes" id="UP000597444">
    <property type="component" value="Unassembled WGS sequence"/>
</dbReference>
<dbReference type="Gene3D" id="1.10.10.10">
    <property type="entry name" value="Winged helix-like DNA-binding domain superfamily/Winged helix DNA-binding domain"/>
    <property type="match status" value="1"/>
</dbReference>
<dbReference type="InterPro" id="IPR057666">
    <property type="entry name" value="DrpA_SLOG"/>
</dbReference>
<evidence type="ECO:0000259" key="2">
    <source>
        <dbReference type="Pfam" id="PF02481"/>
    </source>
</evidence>
<dbReference type="InterPro" id="IPR036388">
    <property type="entry name" value="WH-like_DNA-bd_sf"/>
</dbReference>
<dbReference type="Pfam" id="PF02481">
    <property type="entry name" value="DNA_processg_A"/>
    <property type="match status" value="1"/>
</dbReference>
<dbReference type="Pfam" id="PF17782">
    <property type="entry name" value="WHD_DprA"/>
    <property type="match status" value="1"/>
</dbReference>
<dbReference type="InterPro" id="IPR041614">
    <property type="entry name" value="DprA_WH"/>
</dbReference>
<evidence type="ECO:0000313" key="5">
    <source>
        <dbReference type="Proteomes" id="UP000597444"/>
    </source>
</evidence>
<dbReference type="GO" id="GO:0009294">
    <property type="term" value="P:DNA-mediated transformation"/>
    <property type="evidence" value="ECO:0007669"/>
    <property type="project" value="InterPro"/>
</dbReference>
<name>A0A8J3IGS7_9CHLR</name>
<comment type="similarity">
    <text evidence="1">Belongs to the DprA/Smf family.</text>
</comment>
<dbReference type="NCBIfam" id="TIGR00732">
    <property type="entry name" value="dprA"/>
    <property type="match status" value="1"/>
</dbReference>
<dbReference type="PANTHER" id="PTHR43022:SF1">
    <property type="entry name" value="PROTEIN SMF"/>
    <property type="match status" value="1"/>
</dbReference>
<protein>
    <submittedName>
        <fullName evidence="4">DNA processing protein DprA</fullName>
    </submittedName>
</protein>
<evidence type="ECO:0000256" key="1">
    <source>
        <dbReference type="ARBA" id="ARBA00006525"/>
    </source>
</evidence>
<comment type="caution">
    <text evidence="4">The sequence shown here is derived from an EMBL/GenBank/DDBJ whole genome shotgun (WGS) entry which is preliminary data.</text>
</comment>
<evidence type="ECO:0000259" key="3">
    <source>
        <dbReference type="Pfam" id="PF17782"/>
    </source>
</evidence>
<keyword evidence="5" id="KW-1185">Reference proteome</keyword>
<dbReference type="Gene3D" id="3.40.50.450">
    <property type="match status" value="1"/>
</dbReference>
<dbReference type="EMBL" id="BNJK01000001">
    <property type="protein sequence ID" value="GHO92263.1"/>
    <property type="molecule type" value="Genomic_DNA"/>
</dbReference>
<dbReference type="AlphaFoldDB" id="A0A8J3IGS7"/>
<dbReference type="SUPFAM" id="SSF102405">
    <property type="entry name" value="MCP/YpsA-like"/>
    <property type="match status" value="1"/>
</dbReference>
<dbReference type="InterPro" id="IPR003488">
    <property type="entry name" value="DprA"/>
</dbReference>
<gene>
    <name evidence="4" type="ORF">KSF_023110</name>
</gene>
<organism evidence="4 5">
    <name type="scientific">Reticulibacter mediterranei</name>
    <dbReference type="NCBI Taxonomy" id="2778369"/>
    <lineage>
        <taxon>Bacteria</taxon>
        <taxon>Bacillati</taxon>
        <taxon>Chloroflexota</taxon>
        <taxon>Ktedonobacteria</taxon>
        <taxon>Ktedonobacterales</taxon>
        <taxon>Reticulibacteraceae</taxon>
        <taxon>Reticulibacter</taxon>
    </lineage>
</organism>
<dbReference type="RefSeq" id="WP_220203108.1">
    <property type="nucleotide sequence ID" value="NZ_BNJK01000001.1"/>
</dbReference>
<dbReference type="PANTHER" id="PTHR43022">
    <property type="entry name" value="PROTEIN SMF"/>
    <property type="match status" value="1"/>
</dbReference>
<reference evidence="4" key="1">
    <citation type="submission" date="2020-10" db="EMBL/GenBank/DDBJ databases">
        <title>Taxonomic study of unclassified bacteria belonging to the class Ktedonobacteria.</title>
        <authorList>
            <person name="Yabe S."/>
            <person name="Wang C.M."/>
            <person name="Zheng Y."/>
            <person name="Sakai Y."/>
            <person name="Cavaletti L."/>
            <person name="Monciardini P."/>
            <person name="Donadio S."/>
        </authorList>
    </citation>
    <scope>NUCLEOTIDE SEQUENCE</scope>
    <source>
        <strain evidence="4">ID150040</strain>
    </source>
</reference>
<proteinExistence type="inferred from homology"/>
<feature type="domain" description="Smf/DprA SLOG" evidence="2">
    <location>
        <begin position="104"/>
        <end position="315"/>
    </location>
</feature>
<evidence type="ECO:0000313" key="4">
    <source>
        <dbReference type="EMBL" id="GHO92263.1"/>
    </source>
</evidence>